<evidence type="ECO:0000313" key="3">
    <source>
        <dbReference type="Proteomes" id="UP000594364"/>
    </source>
</evidence>
<organism evidence="2 3">
    <name type="scientific">Epichloe festucae (strain Fl1)</name>
    <dbReference type="NCBI Taxonomy" id="877507"/>
    <lineage>
        <taxon>Eukaryota</taxon>
        <taxon>Fungi</taxon>
        <taxon>Dikarya</taxon>
        <taxon>Ascomycota</taxon>
        <taxon>Pezizomycotina</taxon>
        <taxon>Sordariomycetes</taxon>
        <taxon>Hypocreomycetidae</taxon>
        <taxon>Hypocreales</taxon>
        <taxon>Clavicipitaceae</taxon>
        <taxon>Epichloe</taxon>
    </lineage>
</organism>
<feature type="compositionally biased region" description="Low complexity" evidence="1">
    <location>
        <begin position="99"/>
        <end position="111"/>
    </location>
</feature>
<proteinExistence type="predicted"/>
<name>A0A7S9KTZ7_EPIFF</name>
<gene>
    <name evidence="2" type="ORF">C2857_000345</name>
</gene>
<reference evidence="2 3" key="1">
    <citation type="journal article" date="2018" name="PLoS Genet.">
        <title>Repeat elements organise 3D genome structure and mediate transcription in the filamentous fungus Epichloe festucae.</title>
        <authorList>
            <person name="Winter D.J."/>
            <person name="Ganley A.R.D."/>
            <person name="Young C.A."/>
            <person name="Liachko I."/>
            <person name="Schardl C.L."/>
            <person name="Dupont P.Y."/>
            <person name="Berry D."/>
            <person name="Ram A."/>
            <person name="Scott B."/>
            <person name="Cox M.P."/>
        </authorList>
    </citation>
    <scope>NUCLEOTIDE SEQUENCE [LARGE SCALE GENOMIC DNA]</scope>
    <source>
        <strain evidence="2 3">Fl1</strain>
    </source>
</reference>
<keyword evidence="3" id="KW-1185">Reference proteome</keyword>
<accession>A0A7S9KTZ7</accession>
<protein>
    <submittedName>
        <fullName evidence="2">Uncharacterized protein</fullName>
    </submittedName>
</protein>
<evidence type="ECO:0000313" key="2">
    <source>
        <dbReference type="EMBL" id="QPH03910.1"/>
    </source>
</evidence>
<evidence type="ECO:0000256" key="1">
    <source>
        <dbReference type="SAM" id="MobiDB-lite"/>
    </source>
</evidence>
<feature type="region of interest" description="Disordered" evidence="1">
    <location>
        <begin position="99"/>
        <end position="133"/>
    </location>
</feature>
<dbReference type="Proteomes" id="UP000594364">
    <property type="component" value="Chromosome 4"/>
</dbReference>
<dbReference type="AlphaFoldDB" id="A0A7S9KTZ7"/>
<dbReference type="EMBL" id="CP031388">
    <property type="protein sequence ID" value="QPH03910.1"/>
    <property type="molecule type" value="Genomic_DNA"/>
</dbReference>
<sequence length="215" mass="21576">MSDNAIATARDQRVIEMKVSGVLSAVAASACLAQASPVAADADKRELNFGGLGPVSGQLGSNPVMDAVQQGVAAFFAGGDAVLNGPGEIIRQALVRVSNGEGRSNSNSNSKNAKKANNSKRETNLGGLGPLGHVLGGGGGGPADALQQGVAGLFAGGDAVLNGPGDILRQAFGQVAGNGGRVKARAAEAQIDPQQLEVMSKLLAYYEDARANKNA</sequence>